<feature type="transmembrane region" description="Helical" evidence="8">
    <location>
        <begin position="41"/>
        <end position="62"/>
    </location>
</feature>
<evidence type="ECO:0000256" key="7">
    <source>
        <dbReference type="ARBA" id="ARBA00023136"/>
    </source>
</evidence>
<proteinExistence type="predicted"/>
<evidence type="ECO:0000256" key="4">
    <source>
        <dbReference type="ARBA" id="ARBA00022679"/>
    </source>
</evidence>
<evidence type="ECO:0000256" key="8">
    <source>
        <dbReference type="SAM" id="Phobius"/>
    </source>
</evidence>
<name>X0VR99_9ZZZZ</name>
<evidence type="ECO:0000256" key="6">
    <source>
        <dbReference type="ARBA" id="ARBA00022989"/>
    </source>
</evidence>
<dbReference type="Pfam" id="PF13231">
    <property type="entry name" value="PMT_2"/>
    <property type="match status" value="1"/>
</dbReference>
<keyword evidence="6 8" id="KW-1133">Transmembrane helix</keyword>
<dbReference type="PANTHER" id="PTHR33908">
    <property type="entry name" value="MANNOSYLTRANSFERASE YKCB-RELATED"/>
    <property type="match status" value="1"/>
</dbReference>
<evidence type="ECO:0000256" key="1">
    <source>
        <dbReference type="ARBA" id="ARBA00004651"/>
    </source>
</evidence>
<dbReference type="EMBL" id="BARS01029311">
    <property type="protein sequence ID" value="GAG03071.1"/>
    <property type="molecule type" value="Genomic_DNA"/>
</dbReference>
<feature type="domain" description="Glycosyltransferase RgtA/B/C/D-like" evidence="9">
    <location>
        <begin position="23"/>
        <end position="174"/>
    </location>
</feature>
<keyword evidence="4" id="KW-0808">Transferase</keyword>
<comment type="caution">
    <text evidence="10">The sequence shown here is derived from an EMBL/GenBank/DDBJ whole genome shotgun (WGS) entry which is preliminary data.</text>
</comment>
<dbReference type="InterPro" id="IPR038731">
    <property type="entry name" value="RgtA/B/C-like"/>
</dbReference>
<dbReference type="GO" id="GO:0008610">
    <property type="term" value="P:lipid biosynthetic process"/>
    <property type="evidence" value="ECO:0007669"/>
    <property type="project" value="UniProtKB-ARBA"/>
</dbReference>
<dbReference type="AlphaFoldDB" id="X0VR99"/>
<feature type="transmembrane region" description="Helical" evidence="8">
    <location>
        <begin position="126"/>
        <end position="153"/>
    </location>
</feature>
<organism evidence="10">
    <name type="scientific">marine sediment metagenome</name>
    <dbReference type="NCBI Taxonomy" id="412755"/>
    <lineage>
        <taxon>unclassified sequences</taxon>
        <taxon>metagenomes</taxon>
        <taxon>ecological metagenomes</taxon>
    </lineage>
</organism>
<feature type="non-terminal residue" evidence="10">
    <location>
        <position position="263"/>
    </location>
</feature>
<reference evidence="10" key="1">
    <citation type="journal article" date="2014" name="Front. Microbiol.">
        <title>High frequency of phylogenetically diverse reductive dehalogenase-homologous genes in deep subseafloor sedimentary metagenomes.</title>
        <authorList>
            <person name="Kawai M."/>
            <person name="Futagami T."/>
            <person name="Toyoda A."/>
            <person name="Takaki Y."/>
            <person name="Nishi S."/>
            <person name="Hori S."/>
            <person name="Arai W."/>
            <person name="Tsubouchi T."/>
            <person name="Morono Y."/>
            <person name="Uchiyama I."/>
            <person name="Ito T."/>
            <person name="Fujiyama A."/>
            <person name="Inagaki F."/>
            <person name="Takami H."/>
        </authorList>
    </citation>
    <scope>NUCLEOTIDE SEQUENCE</scope>
    <source>
        <strain evidence="10">Expedition CK06-06</strain>
    </source>
</reference>
<keyword evidence="5 8" id="KW-0812">Transmembrane</keyword>
<feature type="transmembrane region" description="Helical" evidence="8">
    <location>
        <begin position="165"/>
        <end position="187"/>
    </location>
</feature>
<keyword evidence="2" id="KW-1003">Cell membrane</keyword>
<keyword evidence="3" id="KW-0328">Glycosyltransferase</keyword>
<feature type="transmembrane region" description="Helical" evidence="8">
    <location>
        <begin position="74"/>
        <end position="91"/>
    </location>
</feature>
<sequence>ISLARNLFTGAGYTEFGQPHTVHHPLFPILIGITWKLTGDLLFAAQLISTLAGAFLVIPAYYLGKYLFNLRTGYYSGLLVAIFPVLVYGSSEPFCESLYTFLMVSGFAFFWAAFRKKKTTGMFFCGLLIGLAFLTHPLGVSFMPLLVVFLFFAQFSSGKTRWRSFLLRAAALVLGFSLSCLPFWVYLHGVAGNWQLSGSSHYKDLTLRLDQVDGMPEGEVIFKYMETIFNPPDADVTRREMGMSELALRHPDRLMRIVRFNLE</sequence>
<evidence type="ECO:0000256" key="2">
    <source>
        <dbReference type="ARBA" id="ARBA00022475"/>
    </source>
</evidence>
<protein>
    <recommendedName>
        <fullName evidence="9">Glycosyltransferase RgtA/B/C/D-like domain-containing protein</fullName>
    </recommendedName>
</protein>
<feature type="transmembrane region" description="Helical" evidence="8">
    <location>
        <begin position="97"/>
        <end position="114"/>
    </location>
</feature>
<keyword evidence="7 8" id="KW-0472">Membrane</keyword>
<comment type="subcellular location">
    <subcellularLocation>
        <location evidence="1">Cell membrane</location>
        <topology evidence="1">Multi-pass membrane protein</topology>
    </subcellularLocation>
</comment>
<dbReference type="InterPro" id="IPR050297">
    <property type="entry name" value="LipidA_mod_glycosyltrf_83"/>
</dbReference>
<evidence type="ECO:0000313" key="10">
    <source>
        <dbReference type="EMBL" id="GAG03071.1"/>
    </source>
</evidence>
<gene>
    <name evidence="10" type="ORF">S01H1_45827</name>
</gene>
<dbReference type="GO" id="GO:0016763">
    <property type="term" value="F:pentosyltransferase activity"/>
    <property type="evidence" value="ECO:0007669"/>
    <property type="project" value="TreeGrafter"/>
</dbReference>
<evidence type="ECO:0000259" key="9">
    <source>
        <dbReference type="Pfam" id="PF13231"/>
    </source>
</evidence>
<evidence type="ECO:0000256" key="3">
    <source>
        <dbReference type="ARBA" id="ARBA00022676"/>
    </source>
</evidence>
<dbReference type="GO" id="GO:0005886">
    <property type="term" value="C:plasma membrane"/>
    <property type="evidence" value="ECO:0007669"/>
    <property type="project" value="UniProtKB-SubCell"/>
</dbReference>
<feature type="non-terminal residue" evidence="10">
    <location>
        <position position="1"/>
    </location>
</feature>
<dbReference type="PANTHER" id="PTHR33908:SF11">
    <property type="entry name" value="MEMBRANE PROTEIN"/>
    <property type="match status" value="1"/>
</dbReference>
<evidence type="ECO:0000256" key="5">
    <source>
        <dbReference type="ARBA" id="ARBA00022692"/>
    </source>
</evidence>
<accession>X0VR99</accession>